<dbReference type="Proteomes" id="UP000269998">
    <property type="component" value="Chromosome"/>
</dbReference>
<gene>
    <name evidence="1" type="ORF">MB901379_00480</name>
</gene>
<protein>
    <submittedName>
        <fullName evidence="1">Uncharacterized protein</fullName>
    </submittedName>
</protein>
<reference evidence="2" key="1">
    <citation type="submission" date="2018-02" db="EMBL/GenBank/DDBJ databases">
        <authorList>
            <person name="Seth-Smith MB H."/>
            <person name="Seth-Smith H."/>
        </authorList>
    </citation>
    <scope>NUCLEOTIDE SEQUENCE [LARGE SCALE GENOMIC DNA]</scope>
</reference>
<evidence type="ECO:0000313" key="1">
    <source>
        <dbReference type="EMBL" id="VDM86951.1"/>
    </source>
</evidence>
<proteinExistence type="predicted"/>
<keyword evidence="2" id="KW-1185">Reference proteome</keyword>
<evidence type="ECO:0000313" key="2">
    <source>
        <dbReference type="Proteomes" id="UP000269998"/>
    </source>
</evidence>
<name>A0A447G978_9MYCO</name>
<sequence>MRSVGTVQSVHSVVVVMVLYATGEICCATTDFVDRSTPKWLYWLVTGLPNMRHAARAVSLGIT</sequence>
<dbReference type="EMBL" id="LR130759">
    <property type="protein sequence ID" value="VDM86951.1"/>
    <property type="molecule type" value="Genomic_DNA"/>
</dbReference>
<dbReference type="KEGG" id="mbai:MB901379_00480"/>
<accession>A0A447G978</accession>
<dbReference type="AlphaFoldDB" id="A0A447G978"/>
<organism evidence="1 2">
    <name type="scientific">Mycobacterium basiliense</name>
    <dbReference type="NCBI Taxonomy" id="2094119"/>
    <lineage>
        <taxon>Bacteria</taxon>
        <taxon>Bacillati</taxon>
        <taxon>Actinomycetota</taxon>
        <taxon>Actinomycetes</taxon>
        <taxon>Mycobacteriales</taxon>
        <taxon>Mycobacteriaceae</taxon>
        <taxon>Mycobacterium</taxon>
    </lineage>
</organism>